<accession>A0A9Q3JL82</accession>
<dbReference type="OrthoDB" id="2516294at2759"/>
<organism evidence="2 3">
    <name type="scientific">Austropuccinia psidii MF-1</name>
    <dbReference type="NCBI Taxonomy" id="1389203"/>
    <lineage>
        <taxon>Eukaryota</taxon>
        <taxon>Fungi</taxon>
        <taxon>Dikarya</taxon>
        <taxon>Basidiomycota</taxon>
        <taxon>Pucciniomycotina</taxon>
        <taxon>Pucciniomycetes</taxon>
        <taxon>Pucciniales</taxon>
        <taxon>Sphaerophragmiaceae</taxon>
        <taxon>Austropuccinia</taxon>
    </lineage>
</organism>
<proteinExistence type="predicted"/>
<protein>
    <submittedName>
        <fullName evidence="2">Uncharacterized protein</fullName>
    </submittedName>
</protein>
<keyword evidence="3" id="KW-1185">Reference proteome</keyword>
<dbReference type="EMBL" id="AVOT02075420">
    <property type="protein sequence ID" value="MBW0564166.1"/>
    <property type="molecule type" value="Genomic_DNA"/>
</dbReference>
<evidence type="ECO:0000313" key="2">
    <source>
        <dbReference type="EMBL" id="MBW0564166.1"/>
    </source>
</evidence>
<evidence type="ECO:0000313" key="3">
    <source>
        <dbReference type="Proteomes" id="UP000765509"/>
    </source>
</evidence>
<dbReference type="Proteomes" id="UP000765509">
    <property type="component" value="Unassembled WGS sequence"/>
</dbReference>
<feature type="compositionally biased region" description="Basic residues" evidence="1">
    <location>
        <begin position="52"/>
        <end position="61"/>
    </location>
</feature>
<gene>
    <name evidence="2" type="ORF">O181_103881</name>
</gene>
<dbReference type="AlphaFoldDB" id="A0A9Q3JL82"/>
<name>A0A9Q3JL82_9BASI</name>
<reference evidence="2" key="1">
    <citation type="submission" date="2021-03" db="EMBL/GenBank/DDBJ databases">
        <title>Draft genome sequence of rust myrtle Austropuccinia psidii MF-1, a brazilian biotype.</title>
        <authorList>
            <person name="Quecine M.C."/>
            <person name="Pachon D.M.R."/>
            <person name="Bonatelli M.L."/>
            <person name="Correr F.H."/>
            <person name="Franceschini L.M."/>
            <person name="Leite T.F."/>
            <person name="Margarido G.R.A."/>
            <person name="Almeida C.A."/>
            <person name="Ferrarezi J.A."/>
            <person name="Labate C.A."/>
        </authorList>
    </citation>
    <scope>NUCLEOTIDE SEQUENCE</scope>
    <source>
        <strain evidence="2">MF-1</strain>
    </source>
</reference>
<feature type="compositionally biased region" description="Low complexity" evidence="1">
    <location>
        <begin position="62"/>
        <end position="75"/>
    </location>
</feature>
<comment type="caution">
    <text evidence="2">The sequence shown here is derived from an EMBL/GenBank/DDBJ whole genome shotgun (WGS) entry which is preliminary data.</text>
</comment>
<evidence type="ECO:0000256" key="1">
    <source>
        <dbReference type="SAM" id="MobiDB-lite"/>
    </source>
</evidence>
<feature type="region of interest" description="Disordered" evidence="1">
    <location>
        <begin position="46"/>
        <end position="107"/>
    </location>
</feature>
<feature type="compositionally biased region" description="Basic and acidic residues" evidence="1">
    <location>
        <begin position="85"/>
        <end position="107"/>
    </location>
</feature>
<sequence length="107" mass="12596">MSRIGDWGDRALIHHFRKGWASHPSRIDSIKVSMDVTLELYTRYYERQKEKNNHRKKKTKSSKSSSSHTQNSSSSSHKKKNFRIQKRDNPRSSLLNRDHRLMGSGKE</sequence>